<dbReference type="Proteomes" id="UP000094819">
    <property type="component" value="Unassembled WGS sequence"/>
</dbReference>
<organism evidence="1 2">
    <name type="scientific">Cryptococcus wingfieldii CBS 7118</name>
    <dbReference type="NCBI Taxonomy" id="1295528"/>
    <lineage>
        <taxon>Eukaryota</taxon>
        <taxon>Fungi</taxon>
        <taxon>Dikarya</taxon>
        <taxon>Basidiomycota</taxon>
        <taxon>Agaricomycotina</taxon>
        <taxon>Tremellomycetes</taxon>
        <taxon>Tremellales</taxon>
        <taxon>Cryptococcaceae</taxon>
        <taxon>Cryptococcus</taxon>
    </lineage>
</organism>
<name>A0A1E3IUB0_9TREE</name>
<keyword evidence="2" id="KW-1185">Reference proteome</keyword>
<evidence type="ECO:0000313" key="2">
    <source>
        <dbReference type="Proteomes" id="UP000094819"/>
    </source>
</evidence>
<evidence type="ECO:0000313" key="1">
    <source>
        <dbReference type="EMBL" id="ODN91486.1"/>
    </source>
</evidence>
<comment type="caution">
    <text evidence="1">The sequence shown here is derived from an EMBL/GenBank/DDBJ whole genome shotgun (WGS) entry which is preliminary data.</text>
</comment>
<proteinExistence type="predicted"/>
<reference evidence="1 2" key="1">
    <citation type="submission" date="2016-06" db="EMBL/GenBank/DDBJ databases">
        <title>Evolution of pathogenesis and genome organization in the Tremellales.</title>
        <authorList>
            <person name="Cuomo C."/>
            <person name="Litvintseva A."/>
            <person name="Heitman J."/>
            <person name="Chen Y."/>
            <person name="Sun S."/>
            <person name="Springer D."/>
            <person name="Dromer F."/>
            <person name="Young S."/>
            <person name="Zeng Q."/>
            <person name="Chapman S."/>
            <person name="Gujja S."/>
            <person name="Saif S."/>
            <person name="Birren B."/>
        </authorList>
    </citation>
    <scope>NUCLEOTIDE SEQUENCE [LARGE SCALE GENOMIC DNA]</scope>
    <source>
        <strain evidence="1 2">CBS 7118</strain>
    </source>
</reference>
<dbReference type="GeneID" id="30195218"/>
<accession>A0A1E3IUB0</accession>
<dbReference type="AlphaFoldDB" id="A0A1E3IUB0"/>
<dbReference type="EMBL" id="AWGH01000019">
    <property type="protein sequence ID" value="ODN91486.1"/>
    <property type="molecule type" value="Genomic_DNA"/>
</dbReference>
<sequence>MPPNETKPGEPAPVAPMPITSKSLSVFFDEHSKPLNSEEASGRPIFCIAKEGKIILGPRPPVVDLPTPLCTDDNT</sequence>
<protein>
    <submittedName>
        <fullName evidence="1">Uncharacterized protein</fullName>
    </submittedName>
</protein>
<gene>
    <name evidence="1" type="ORF">L198_06006</name>
</gene>
<dbReference type="RefSeq" id="XP_019030112.1">
    <property type="nucleotide sequence ID" value="XM_019178073.1"/>
</dbReference>